<dbReference type="RefSeq" id="WP_136927992.1">
    <property type="nucleotide sequence ID" value="NZ_SSMQ01000004.1"/>
</dbReference>
<name>A0A4U1JJP7_9BACT</name>
<feature type="region of interest" description="Disordered" evidence="1">
    <location>
        <begin position="198"/>
        <end position="223"/>
    </location>
</feature>
<comment type="caution">
    <text evidence="4">The sequence shown here is derived from an EMBL/GenBank/DDBJ whole genome shotgun (WGS) entry which is preliminary data.</text>
</comment>
<evidence type="ECO:0000256" key="2">
    <source>
        <dbReference type="SAM" id="Phobius"/>
    </source>
</evidence>
<evidence type="ECO:0000256" key="3">
    <source>
        <dbReference type="SAM" id="SignalP"/>
    </source>
</evidence>
<keyword evidence="5" id="KW-1185">Reference proteome</keyword>
<dbReference type="EMBL" id="SSMQ01000004">
    <property type="protein sequence ID" value="TKD12198.1"/>
    <property type="molecule type" value="Genomic_DNA"/>
</dbReference>
<proteinExistence type="predicted"/>
<accession>A0A4U1JJP7</accession>
<dbReference type="OrthoDB" id="5522887at2"/>
<evidence type="ECO:0000256" key="1">
    <source>
        <dbReference type="SAM" id="MobiDB-lite"/>
    </source>
</evidence>
<feature type="transmembrane region" description="Helical" evidence="2">
    <location>
        <begin position="291"/>
        <end position="312"/>
    </location>
</feature>
<sequence length="348" mass="36019">MASANKFILVAASLLAFAPAAARADDEPPLTSPADPSEAATLAETLFQDGKRLLEQGAFVEACTKLAQSDALDPAIGTLGLLAACHEQEGRTATAWREYGETARRAEAVNDERGAFARQRASALEPELPRLLVRLPKGAEGAAVFRNGVRLAPDELGVAQPIDPGTYEIVARLAGRPEFRATVTAQARKVAEVEIPDWNRPAPVEPAKKNPAPSDPGTSNLLTSKGLDARKVGALVAGGVGFTGLAVAGAFALSASSRNAASVSFQASCTTAASCARGRELREDALRSATVANVAFGMGAASAVTALVLVLLPERTEAPKPAPRTGFHYEVAPFADRTGGGALLIGNF</sequence>
<evidence type="ECO:0000313" key="4">
    <source>
        <dbReference type="EMBL" id="TKD12198.1"/>
    </source>
</evidence>
<feature type="signal peptide" evidence="3">
    <location>
        <begin position="1"/>
        <end position="24"/>
    </location>
</feature>
<dbReference type="AlphaFoldDB" id="A0A4U1JJP7"/>
<keyword evidence="3" id="KW-0732">Signal</keyword>
<protein>
    <recommendedName>
        <fullName evidence="6">PEGA domain-containing protein</fullName>
    </recommendedName>
</protein>
<feature type="chain" id="PRO_5020893878" description="PEGA domain-containing protein" evidence="3">
    <location>
        <begin position="25"/>
        <end position="348"/>
    </location>
</feature>
<gene>
    <name evidence="4" type="ORF">E8A74_06230</name>
</gene>
<keyword evidence="2" id="KW-0812">Transmembrane</keyword>
<evidence type="ECO:0000313" key="5">
    <source>
        <dbReference type="Proteomes" id="UP000309215"/>
    </source>
</evidence>
<reference evidence="4 5" key="1">
    <citation type="submission" date="2019-04" db="EMBL/GenBank/DDBJ databases">
        <authorList>
            <person name="Li Y."/>
            <person name="Wang J."/>
        </authorList>
    </citation>
    <scope>NUCLEOTIDE SEQUENCE [LARGE SCALE GENOMIC DNA]</scope>
    <source>
        <strain evidence="4 5">DSM 14668</strain>
    </source>
</reference>
<dbReference type="Proteomes" id="UP000309215">
    <property type="component" value="Unassembled WGS sequence"/>
</dbReference>
<evidence type="ECO:0008006" key="6">
    <source>
        <dbReference type="Google" id="ProtNLM"/>
    </source>
</evidence>
<keyword evidence="2" id="KW-1133">Transmembrane helix</keyword>
<keyword evidence="2" id="KW-0472">Membrane</keyword>
<organism evidence="4 5">
    <name type="scientific">Polyangium fumosum</name>
    <dbReference type="NCBI Taxonomy" id="889272"/>
    <lineage>
        <taxon>Bacteria</taxon>
        <taxon>Pseudomonadati</taxon>
        <taxon>Myxococcota</taxon>
        <taxon>Polyangia</taxon>
        <taxon>Polyangiales</taxon>
        <taxon>Polyangiaceae</taxon>
        <taxon>Polyangium</taxon>
    </lineage>
</organism>